<evidence type="ECO:0000313" key="1">
    <source>
        <dbReference type="EMBL" id="KAB2099712.1"/>
    </source>
</evidence>
<evidence type="ECO:0000313" key="2">
    <source>
        <dbReference type="Proteomes" id="UP000293547"/>
    </source>
</evidence>
<reference evidence="1 2" key="1">
    <citation type="journal article" date="2019" name="bioRxiv">
        <title>Genomics, evolutionary history and diagnostics of the Alternaria alternata species group including apple and Asian pear pathotypes.</title>
        <authorList>
            <person name="Armitage A.D."/>
            <person name="Cockerton H.M."/>
            <person name="Sreenivasaprasad S."/>
            <person name="Woodhall J.W."/>
            <person name="Lane C.R."/>
            <person name="Harrison R.J."/>
            <person name="Clarkson J.P."/>
        </authorList>
    </citation>
    <scope>NUCLEOTIDE SEQUENCE [LARGE SCALE GENOMIC DNA]</scope>
    <source>
        <strain evidence="1 2">FERA 650</strain>
    </source>
</reference>
<comment type="caution">
    <text evidence="1">The sequence shown here is derived from an EMBL/GenBank/DDBJ whole genome shotgun (WGS) entry which is preliminary data.</text>
</comment>
<dbReference type="EMBL" id="PDWZ02000016">
    <property type="protein sequence ID" value="KAB2099712.1"/>
    <property type="molecule type" value="Genomic_DNA"/>
</dbReference>
<gene>
    <name evidence="1" type="ORF">AG0111_0g12040</name>
</gene>
<proteinExistence type="predicted"/>
<protein>
    <submittedName>
        <fullName evidence="1">Uncharacterized protein</fullName>
    </submittedName>
</protein>
<organism evidence="1 2">
    <name type="scientific">Alternaria gaisen</name>
    <dbReference type="NCBI Taxonomy" id="167740"/>
    <lineage>
        <taxon>Eukaryota</taxon>
        <taxon>Fungi</taxon>
        <taxon>Dikarya</taxon>
        <taxon>Ascomycota</taxon>
        <taxon>Pezizomycotina</taxon>
        <taxon>Dothideomycetes</taxon>
        <taxon>Pleosporomycetidae</taxon>
        <taxon>Pleosporales</taxon>
        <taxon>Pleosporineae</taxon>
        <taxon>Pleosporaceae</taxon>
        <taxon>Alternaria</taxon>
        <taxon>Alternaria sect. Alternaria</taxon>
    </lineage>
</organism>
<dbReference type="Proteomes" id="UP000293547">
    <property type="component" value="Unassembled WGS sequence"/>
</dbReference>
<keyword evidence="2" id="KW-1185">Reference proteome</keyword>
<accession>A0ACB6F5R7</accession>
<sequence length="458" mass="51872">MMATIYENAEQVIVWPGHNGIWREHDNNILRVSLNSTLTFVHDTDLPPLRSLIQQPYFTRIWPVQEIALARCCIMLLRGNNVVDIRSVFLMPHSGSKYFRTDRDKPELASLKLEYARVTTLHRQLLGFFQSRYNNSNASATPSRSPSISEVLLQARDHQASEPRDKVFALYGMLQRLQAHLEAPNYLRPIEDIYLEASAAAIHEDQSLRVLEGLTGVSSLELPSWSPDWSDHQHINKVAEWTDHNASGSSEAQPSIRGRELLARGQFIDLVYQEHVTFAATSSLLEANNLAESLAEPLRDPSNLPVERYLYLLETLFLSIWNNEDLRTATDNAHCTWVKNDAKKRAKKHTVRGLIGYRNDGEFTKGFIKRSVILHAGLCYRLDRKKLFQTRDGRLGIASEAVKSGDSIVLLQGCNLPMVVRPEGTKWKLIVPAYLPADGIMDGKLWRSDGPLGCFSFV</sequence>
<name>A0ACB6F5R7_9PLEO</name>